<evidence type="ECO:0000313" key="1">
    <source>
        <dbReference type="EMBL" id="AEO58922.1"/>
    </source>
</evidence>
<accession>G2QHR2</accession>
<keyword evidence="2" id="KW-1185">Reference proteome</keyword>
<dbReference type="GeneID" id="11513798"/>
<dbReference type="Proteomes" id="UP000007322">
    <property type="component" value="Chromosome 4"/>
</dbReference>
<dbReference type="EMBL" id="CP003005">
    <property type="protein sequence ID" value="AEO58922.1"/>
    <property type="molecule type" value="Genomic_DNA"/>
</dbReference>
<organism evidence="1 2">
    <name type="scientific">Thermothelomyces thermophilus (strain ATCC 42464 / BCRC 31852 / DSM 1799)</name>
    <name type="common">Sporotrichum thermophile</name>
    <dbReference type="NCBI Taxonomy" id="573729"/>
    <lineage>
        <taxon>Eukaryota</taxon>
        <taxon>Fungi</taxon>
        <taxon>Dikarya</taxon>
        <taxon>Ascomycota</taxon>
        <taxon>Pezizomycotina</taxon>
        <taxon>Sordariomycetes</taxon>
        <taxon>Sordariomycetidae</taxon>
        <taxon>Sordariales</taxon>
        <taxon>Chaetomiaceae</taxon>
        <taxon>Thermothelomyces</taxon>
    </lineage>
</organism>
<protein>
    <submittedName>
        <fullName evidence="1">Uncharacterized protein</fullName>
    </submittedName>
</protein>
<dbReference type="VEuPathDB" id="FungiDB:MYCTH_2127975"/>
<dbReference type="HOGENOM" id="CLU_2723979_0_0_1"/>
<sequence>MRRARNEIAVGGLKLAADLATDQHLGALSTEFDGAYPPYLSPSSRTTTNLPAFDPSSNLTMFHALLYQRAAS</sequence>
<dbReference type="RefSeq" id="XP_003664167.1">
    <property type="nucleotide sequence ID" value="XM_003664119.1"/>
</dbReference>
<dbReference type="KEGG" id="mtm:MYCTH_2127975"/>
<evidence type="ECO:0000313" key="2">
    <source>
        <dbReference type="Proteomes" id="UP000007322"/>
    </source>
</evidence>
<proteinExistence type="predicted"/>
<dbReference type="AlphaFoldDB" id="G2QHR2"/>
<reference evidence="1 2" key="1">
    <citation type="journal article" date="2011" name="Nat. Biotechnol.">
        <title>Comparative genomic analysis of the thermophilic biomass-degrading fungi Myceliophthora thermophila and Thielavia terrestris.</title>
        <authorList>
            <person name="Berka R.M."/>
            <person name="Grigoriev I.V."/>
            <person name="Otillar R."/>
            <person name="Salamov A."/>
            <person name="Grimwood J."/>
            <person name="Reid I."/>
            <person name="Ishmael N."/>
            <person name="John T."/>
            <person name="Darmond C."/>
            <person name="Moisan M.-C."/>
            <person name="Henrissat B."/>
            <person name="Coutinho P.M."/>
            <person name="Lombard V."/>
            <person name="Natvig D.O."/>
            <person name="Lindquist E."/>
            <person name="Schmutz J."/>
            <person name="Lucas S."/>
            <person name="Harris P."/>
            <person name="Powlowski J."/>
            <person name="Bellemare A."/>
            <person name="Taylor D."/>
            <person name="Butler G."/>
            <person name="de Vries R.P."/>
            <person name="Allijn I.E."/>
            <person name="van den Brink J."/>
            <person name="Ushinsky S."/>
            <person name="Storms R."/>
            <person name="Powell A.J."/>
            <person name="Paulsen I.T."/>
            <person name="Elbourne L.D.H."/>
            <person name="Baker S.E."/>
            <person name="Magnuson J."/>
            <person name="LaBoissiere S."/>
            <person name="Clutterbuck A.J."/>
            <person name="Martinez D."/>
            <person name="Wogulis M."/>
            <person name="de Leon A.L."/>
            <person name="Rey M.W."/>
            <person name="Tsang A."/>
        </authorList>
    </citation>
    <scope>NUCLEOTIDE SEQUENCE [LARGE SCALE GENOMIC DNA]</scope>
    <source>
        <strain evidence="2">ATCC 42464 / BCRC 31852 / DSM 1799</strain>
    </source>
</reference>
<gene>
    <name evidence="1" type="ORF">MYCTH_2127975</name>
</gene>
<dbReference type="InParanoid" id="G2QHR2"/>
<name>G2QHR2_THET4</name>